<evidence type="ECO:0000259" key="1">
    <source>
        <dbReference type="Pfam" id="PF12146"/>
    </source>
</evidence>
<feature type="domain" description="Serine aminopeptidase S33" evidence="1">
    <location>
        <begin position="296"/>
        <end position="403"/>
    </location>
</feature>
<comment type="caution">
    <text evidence="2">The sequence shown here is derived from an EMBL/GenBank/DDBJ whole genome shotgun (WGS) entry which is preliminary data.</text>
</comment>
<dbReference type="PANTHER" id="PTHR42886">
    <property type="entry name" value="RE40534P-RELATED"/>
    <property type="match status" value="1"/>
</dbReference>
<dbReference type="FunFam" id="3.40.50.1820:FF:000170">
    <property type="entry name" value="Alpha/beta-Hydrolases superfamily protein"/>
    <property type="match status" value="3"/>
</dbReference>
<feature type="domain" description="Serine aminopeptidase S33" evidence="1">
    <location>
        <begin position="41"/>
        <end position="245"/>
    </location>
</feature>
<dbReference type="SUPFAM" id="SSF53474">
    <property type="entry name" value="alpha/beta-Hydrolases"/>
    <property type="match status" value="4"/>
</dbReference>
<dbReference type="EMBL" id="JACTNZ010000005">
    <property type="protein sequence ID" value="KAG5547207.1"/>
    <property type="molecule type" value="Genomic_DNA"/>
</dbReference>
<dbReference type="Proteomes" id="UP000823749">
    <property type="component" value="Chromosome 5"/>
</dbReference>
<protein>
    <recommendedName>
        <fullName evidence="1">Serine aminopeptidase S33 domain-containing protein</fullName>
    </recommendedName>
</protein>
<dbReference type="PANTHER" id="PTHR42886:SF53">
    <property type="entry name" value="ALPHA_BETA-HYDROLASES SUPERFAMILY PROTEIN"/>
    <property type="match status" value="1"/>
</dbReference>
<dbReference type="InterPro" id="IPR022742">
    <property type="entry name" value="Hydrolase_4"/>
</dbReference>
<evidence type="ECO:0000313" key="2">
    <source>
        <dbReference type="EMBL" id="KAG5547207.1"/>
    </source>
</evidence>
<feature type="domain" description="Serine aminopeptidase S33" evidence="1">
    <location>
        <begin position="858"/>
        <end position="956"/>
    </location>
</feature>
<gene>
    <name evidence="2" type="ORF">RHGRI_013023</name>
</gene>
<organism evidence="2 3">
    <name type="scientific">Rhododendron griersonianum</name>
    <dbReference type="NCBI Taxonomy" id="479676"/>
    <lineage>
        <taxon>Eukaryota</taxon>
        <taxon>Viridiplantae</taxon>
        <taxon>Streptophyta</taxon>
        <taxon>Embryophyta</taxon>
        <taxon>Tracheophyta</taxon>
        <taxon>Spermatophyta</taxon>
        <taxon>Magnoliopsida</taxon>
        <taxon>eudicotyledons</taxon>
        <taxon>Gunneridae</taxon>
        <taxon>Pentapetalae</taxon>
        <taxon>asterids</taxon>
        <taxon>Ericales</taxon>
        <taxon>Ericaceae</taxon>
        <taxon>Ericoideae</taxon>
        <taxon>Rhodoreae</taxon>
        <taxon>Rhododendron</taxon>
    </lineage>
</organism>
<name>A0AAV6K416_9ERIC</name>
<evidence type="ECO:0000313" key="3">
    <source>
        <dbReference type="Proteomes" id="UP000823749"/>
    </source>
</evidence>
<dbReference type="Pfam" id="PF12146">
    <property type="entry name" value="Hydrolase_4"/>
    <property type="match status" value="4"/>
</dbReference>
<dbReference type="Gene3D" id="3.40.50.1820">
    <property type="entry name" value="alpha/beta hydrolase"/>
    <property type="match status" value="4"/>
</dbReference>
<keyword evidence="3" id="KW-1185">Reference proteome</keyword>
<dbReference type="AlphaFoldDB" id="A0AAV6K416"/>
<dbReference type="InterPro" id="IPR029058">
    <property type="entry name" value="AB_hydrolase_fold"/>
</dbReference>
<feature type="domain" description="Serine aminopeptidase S33" evidence="1">
    <location>
        <begin position="550"/>
        <end position="647"/>
    </location>
</feature>
<accession>A0AAV6K416</accession>
<proteinExistence type="predicted"/>
<reference evidence="2" key="1">
    <citation type="submission" date="2020-08" db="EMBL/GenBank/DDBJ databases">
        <title>Plant Genome Project.</title>
        <authorList>
            <person name="Zhang R.-G."/>
        </authorList>
    </citation>
    <scope>NUCLEOTIDE SEQUENCE</scope>
    <source>
        <strain evidence="2">WSP0</strain>
        <tissue evidence="2">Leaf</tissue>
    </source>
</reference>
<dbReference type="GO" id="GO:0005829">
    <property type="term" value="C:cytosol"/>
    <property type="evidence" value="ECO:0007669"/>
    <property type="project" value="TreeGrafter"/>
</dbReference>
<sequence>MSQPNSTHSSQNPVMQQQKIIIPNNNGEKLVGILHETGSVEIVILCHGFRSTKENDTMVNLAVALEKEGITVFRFDFSGNGESEGSFNYGHYWSEAEDLRAVIQHLNGASRRTSAILGHSKGGNVVLLYASKYHDIPTVVNVSGRYDLKKGIEERMGKDFFEQIRKDGYFDVKNKKGEVDYRVTQESLTDRLNTKMHDACLQIDKNCRVLTVHGSADETIPVDDAVEFAKIIPNHKLHVVQGANHVYTKHQTELASVVLPFIKEGIHKVIQQQKVIIPNNNGEKLVGILHETGSVEIVILCHGFRSSKEFYTMVNLAVALEKEGITVFRFDFSGNGESEGSFNLHYWSEVEDLRAVIQHFSGTSRRTSAILGHSKGGNVVLLYASKYHDIPTVVNVSGRYDLKKGIEQHMGKDFFEQIRKDGYFDVKNKKGEVDYRVTQESLTDRLNIKMHDICLQIDKNCRVLTVHGSADDIIPVDDAVEFAKIIPNHKLHVVQGANHAFTKHQTELASVVLPFIKEGIHKVMRQQKIIIPNSNGEKLVGILHETGSVEIVIVCHGFRSTKEDNTMVNLAVALETEGITAFRFDFSGNGESEGSFHFSNYRSEAEDLRAVIQYFSGASRITSAIVGHSKGGDVVLLYASKYHDIPTVVNVSGRHNLERGIEERVGKDFFEIIKKDGYFDVKNRKGEVYFRVTEESLMDRLNTNMHEACLQIDKNCRVLTVHGSADEVIPVEDALEFAKIIPNHKLHIAEGANHNYTSHQTELASVVLAFIKEGLHKGEVALAFVLMASVTAKGVYMFLRKRKVRLTPSTTQYSIKRTLEMSQPNSTQNPVMRQQKIIIPNTNGEKLVGILHETGSVEIVILCHGLQCTKEDNTIVNLAVALETEGITAFRFDFSGNGESEGSFHFGNYWSEAEDLCAVIQHFSGASRITSAIVGHSKGGDEVLLYASKYHDIPSVVNVSGRYNLGRGIDDRVGEISFRVTEESLMDRLDTIMHEACLQIDKNCRVLTVHGSADEINPVEDALEFAKIIPNHKLHIVEGANHNYTSHQTELASVVLAFIKEGLHKGA</sequence>